<dbReference type="InterPro" id="IPR037066">
    <property type="entry name" value="Plug_dom_sf"/>
</dbReference>
<evidence type="ECO:0000256" key="2">
    <source>
        <dbReference type="ARBA" id="ARBA00023136"/>
    </source>
</evidence>
<dbReference type="AlphaFoldDB" id="A0A1M6K5D0"/>
<evidence type="ECO:0000256" key="3">
    <source>
        <dbReference type="ARBA" id="ARBA00023237"/>
    </source>
</evidence>
<evidence type="ECO:0000259" key="4">
    <source>
        <dbReference type="Pfam" id="PF07715"/>
    </source>
</evidence>
<dbReference type="InterPro" id="IPR012910">
    <property type="entry name" value="Plug_dom"/>
</dbReference>
<sequence>MIKKVQLHSKRPRNKTANIFCLGVLLFFLGSFIISGQEDSNTEPLSTVFTVLEKRFEYKFTFANEIIEGVRLVPPPENLSFEETLSYLKANTNLTFTIINQTFVSVNKDRTSLITICGQIRDIETGKGIEGAEIIGTPRSTISNENGFFQIEVSASNVVFLINHIGYQPLNFAPDQKQDENCEEILLTPQTFNLQEVILKNYITKGIGKTDTGALTIDYSNFGSLPGLIEADVLQTIQALPGVQSVDETVSNINVRGGTHDQNLILWDGIKMYQSGHFFGLISVFNPNITAKASLLKNGTSPEHSGAVSSTIVMNSQKNINDTLSFGFGANLINVDGFIDIPTSKKSSLQISARKSISNLYETPTYSRYFDRIAQDNELDNNDQNVMNSDFEFDFYDTNLRWNYHISENDKVRLNFLLINNDLVFSENATINNIETSRQSNISQNSIAAGIWYHRKWSDKFESSIQLYETNYELKATNVNLLQTQRFLQKNVVSETGVTLKTIYKLNQNLSLLNGYQFVETGITNLNDIDTPIFVDQEVRVVRNHGVFSELIYKPQQKSKTIHLGVRYSFIDKFNKHIIEPRLSYNQKLNSYWSLEILGEMKHQTSSQIINFQNDFLGIENRRWFLSDEEEIPIVTSNQVSIGLQYNKKGWLIAGETYYKKVNDITARSQGFQNKFEFQRGIGDYAVSGLDVLVNKRFENISTWLSYSFADNNYTFNTFEDTNFPNNTDITHAITFGSSYTLRGFKLSAGINWNSGLPTTQPLTADPVLDGNIDFGEANADRLKNYFRFDISAIYDFQLTKNIKAHAGASIWNLTNNRNVIGNYYRLNDQNIPLEMTKSALRLTPNAVFRISF</sequence>
<dbReference type="SUPFAM" id="SSF56935">
    <property type="entry name" value="Porins"/>
    <property type="match status" value="1"/>
</dbReference>
<accession>A0A1M6K5D0</accession>
<keyword evidence="3" id="KW-0998">Cell outer membrane</keyword>
<keyword evidence="5" id="KW-0675">Receptor</keyword>
<evidence type="ECO:0000256" key="1">
    <source>
        <dbReference type="ARBA" id="ARBA00004442"/>
    </source>
</evidence>
<dbReference type="Proteomes" id="UP000184432">
    <property type="component" value="Unassembled WGS sequence"/>
</dbReference>
<dbReference type="Pfam" id="PF13715">
    <property type="entry name" value="CarbopepD_reg_2"/>
    <property type="match status" value="1"/>
</dbReference>
<name>A0A1M6K5D0_9FLAO</name>
<dbReference type="InterPro" id="IPR036942">
    <property type="entry name" value="Beta-barrel_TonB_sf"/>
</dbReference>
<organism evidence="5 6">
    <name type="scientific">Aquimarina spongiae</name>
    <dbReference type="NCBI Taxonomy" id="570521"/>
    <lineage>
        <taxon>Bacteria</taxon>
        <taxon>Pseudomonadati</taxon>
        <taxon>Bacteroidota</taxon>
        <taxon>Flavobacteriia</taxon>
        <taxon>Flavobacteriales</taxon>
        <taxon>Flavobacteriaceae</taxon>
        <taxon>Aquimarina</taxon>
    </lineage>
</organism>
<reference evidence="6" key="1">
    <citation type="submission" date="2016-11" db="EMBL/GenBank/DDBJ databases">
        <authorList>
            <person name="Varghese N."/>
            <person name="Submissions S."/>
        </authorList>
    </citation>
    <scope>NUCLEOTIDE SEQUENCE [LARGE SCALE GENOMIC DNA]</scope>
    <source>
        <strain evidence="6">DSM 22623</strain>
    </source>
</reference>
<comment type="subcellular location">
    <subcellularLocation>
        <location evidence="1">Cell outer membrane</location>
    </subcellularLocation>
</comment>
<keyword evidence="2" id="KW-0472">Membrane</keyword>
<dbReference type="RefSeq" id="WP_139242073.1">
    <property type="nucleotide sequence ID" value="NZ_FQYP01000010.1"/>
</dbReference>
<dbReference type="STRING" id="570521.SAMN04488508_11084"/>
<dbReference type="GO" id="GO:0009279">
    <property type="term" value="C:cell outer membrane"/>
    <property type="evidence" value="ECO:0007669"/>
    <property type="project" value="UniProtKB-SubCell"/>
</dbReference>
<dbReference type="OrthoDB" id="9803050at2"/>
<proteinExistence type="predicted"/>
<evidence type="ECO:0000313" key="5">
    <source>
        <dbReference type="EMBL" id="SHJ54168.1"/>
    </source>
</evidence>
<dbReference type="Gene3D" id="2.40.170.20">
    <property type="entry name" value="TonB-dependent receptor, beta-barrel domain"/>
    <property type="match status" value="1"/>
</dbReference>
<dbReference type="EMBL" id="FQYP01000010">
    <property type="protein sequence ID" value="SHJ54168.1"/>
    <property type="molecule type" value="Genomic_DNA"/>
</dbReference>
<dbReference type="Gene3D" id="2.170.130.10">
    <property type="entry name" value="TonB-dependent receptor, plug domain"/>
    <property type="match status" value="1"/>
</dbReference>
<protein>
    <submittedName>
        <fullName evidence="5">TonB-dependent Receptor Plug Domain</fullName>
    </submittedName>
</protein>
<feature type="domain" description="TonB-dependent receptor plug" evidence="4">
    <location>
        <begin position="232"/>
        <end position="301"/>
    </location>
</feature>
<dbReference type="SUPFAM" id="SSF49464">
    <property type="entry name" value="Carboxypeptidase regulatory domain-like"/>
    <property type="match status" value="1"/>
</dbReference>
<dbReference type="Pfam" id="PF07715">
    <property type="entry name" value="Plug"/>
    <property type="match status" value="1"/>
</dbReference>
<dbReference type="InterPro" id="IPR008969">
    <property type="entry name" value="CarboxyPept-like_regulatory"/>
</dbReference>
<evidence type="ECO:0000313" key="6">
    <source>
        <dbReference type="Proteomes" id="UP000184432"/>
    </source>
</evidence>
<keyword evidence="6" id="KW-1185">Reference proteome</keyword>
<gene>
    <name evidence="5" type="ORF">SAMN04488508_11084</name>
</gene>